<dbReference type="Proteomes" id="UP001232536">
    <property type="component" value="Unassembled WGS sequence"/>
</dbReference>
<organism evidence="1 2">
    <name type="scientific">Actinotalea lenta</name>
    <dbReference type="NCBI Taxonomy" id="3064654"/>
    <lineage>
        <taxon>Bacteria</taxon>
        <taxon>Bacillati</taxon>
        <taxon>Actinomycetota</taxon>
        <taxon>Actinomycetes</taxon>
        <taxon>Micrococcales</taxon>
        <taxon>Cellulomonadaceae</taxon>
        <taxon>Actinotalea</taxon>
    </lineage>
</organism>
<dbReference type="EMBL" id="JAUQYP010000001">
    <property type="protein sequence ID" value="MDO8106832.1"/>
    <property type="molecule type" value="Genomic_DNA"/>
</dbReference>
<dbReference type="SUPFAM" id="SSF51905">
    <property type="entry name" value="FAD/NAD(P)-binding domain"/>
    <property type="match status" value="1"/>
</dbReference>
<proteinExistence type="predicted"/>
<dbReference type="PANTHER" id="PTHR10668:SF105">
    <property type="entry name" value="DEHYDROGENASE-RELATED"/>
    <property type="match status" value="1"/>
</dbReference>
<accession>A0ABT9D7K7</accession>
<dbReference type="Pfam" id="PF13450">
    <property type="entry name" value="NAD_binding_8"/>
    <property type="match status" value="1"/>
</dbReference>
<comment type="caution">
    <text evidence="1">The sequence shown here is derived from an EMBL/GenBank/DDBJ whole genome shotgun (WGS) entry which is preliminary data.</text>
</comment>
<dbReference type="Gene3D" id="3.50.50.60">
    <property type="entry name" value="FAD/NAD(P)-binding domain"/>
    <property type="match status" value="1"/>
</dbReference>
<name>A0ABT9D7K7_9CELL</name>
<evidence type="ECO:0000313" key="2">
    <source>
        <dbReference type="Proteomes" id="UP001232536"/>
    </source>
</evidence>
<dbReference type="InterPro" id="IPR036188">
    <property type="entry name" value="FAD/NAD-bd_sf"/>
</dbReference>
<protein>
    <submittedName>
        <fullName evidence="1">NAD(P)/FAD-dependent oxidoreductase</fullName>
    </submittedName>
</protein>
<dbReference type="PRINTS" id="PR00419">
    <property type="entry name" value="ADXRDTASE"/>
</dbReference>
<reference evidence="1 2" key="1">
    <citation type="submission" date="2023-07" db="EMBL/GenBank/DDBJ databases">
        <title>Description of novel actinomycetes strains, isolated from tidal flat sediment.</title>
        <authorList>
            <person name="Lu C."/>
        </authorList>
    </citation>
    <scope>NUCLEOTIDE SEQUENCE [LARGE SCALE GENOMIC DNA]</scope>
    <source>
        <strain evidence="1 2">SYSU T00b441</strain>
    </source>
</reference>
<dbReference type="PANTHER" id="PTHR10668">
    <property type="entry name" value="PHYTOENE DEHYDROGENASE"/>
    <property type="match status" value="1"/>
</dbReference>
<sequence length="486" mass="49882">MVTRLDVVVVGSGPNGLVAAITLARAGLDVLVLEEQPVAGGGARTLDLGLAGGLLHDVCSAVHPMAWASPVLAPILARRGVELVVPQVAYAHPLPGGRAGLAWHDLDRTVAGLGADGDAWRELVGPLAADVQRLVELTLGDHRHVPRDVLGPGLPTAARLAARIVQQGTPLWRRPLRGDVARALLTGAAAHSMTRLPSLVGAGTGVLLAALAHAGLGWPVPRGGSAAVSDALLAELADLGGRVVTGRPVRVPGDLPPAHVTMFDTAPGTVAQVAGDRLAPRARRALTRRRPGPGVAKVDLVLSGPIPWTVPEVGLASTVHLGGTRAQVVRAEAQITAGRHAHRPFTLVSDPAALDAARARGGLRPVWSYAHVPTGSRADLTATVLAHLEQYAPGVRDLVVDARCTPASRRHLVDANQVGGDITGGSTSLLRMLVGPVPGWDPYRVGPDVWLCSASAPPGPGVHGMSGAHAARSVLGALAERGKAGR</sequence>
<evidence type="ECO:0000313" key="1">
    <source>
        <dbReference type="EMBL" id="MDO8106832.1"/>
    </source>
</evidence>
<keyword evidence="2" id="KW-1185">Reference proteome</keyword>
<gene>
    <name evidence="1" type="ORF">Q6348_06435</name>
</gene>